<sequence>MTVAQVADRFGRVPVAARQWVRIVNAYSGSSCSAWANTVDLTFFGDCSGAESVFLHETSHNLDYRVVGAGSWYSQTDDWKSKVAQGSCVADNYAKSTYTEAFAQVGVMAFYNANVGSIWNWNVGCMADQVGRTIELLGDSVVYSSSRTCNRVWAHSEAICMGPAARDSGNCPNLKTAPPVTDPSITIVEGEAVTDEVVESLKREAEVSAERLTKRRFSA</sequence>
<organism evidence="1 2">
    <name type="scientific">Diaporthe vaccinii</name>
    <dbReference type="NCBI Taxonomy" id="105482"/>
    <lineage>
        <taxon>Eukaryota</taxon>
        <taxon>Fungi</taxon>
        <taxon>Dikarya</taxon>
        <taxon>Ascomycota</taxon>
        <taxon>Pezizomycotina</taxon>
        <taxon>Sordariomycetes</taxon>
        <taxon>Sordariomycetidae</taxon>
        <taxon>Diaporthales</taxon>
        <taxon>Diaporthaceae</taxon>
        <taxon>Diaporthe</taxon>
        <taxon>Diaporthe eres species complex</taxon>
    </lineage>
</organism>
<evidence type="ECO:0000313" key="1">
    <source>
        <dbReference type="EMBL" id="KAL2277476.1"/>
    </source>
</evidence>
<gene>
    <name evidence="1" type="ORF">FJTKL_15393</name>
</gene>
<reference evidence="1 2" key="1">
    <citation type="submission" date="2024-03" db="EMBL/GenBank/DDBJ databases">
        <title>A high-quality draft genome sequence of Diaporthe vaccinii, a causative agent of upright dieback and viscid rot disease in cranberry plants.</title>
        <authorList>
            <person name="Sarrasin M."/>
            <person name="Lang B.F."/>
            <person name="Burger G."/>
        </authorList>
    </citation>
    <scope>NUCLEOTIDE SEQUENCE [LARGE SCALE GENOMIC DNA]</scope>
    <source>
        <strain evidence="1 2">IS7</strain>
    </source>
</reference>
<protein>
    <recommendedName>
        <fullName evidence="3">Lysine-specific metallo-endopeptidase domain-containing protein</fullName>
    </recommendedName>
</protein>
<keyword evidence="2" id="KW-1185">Reference proteome</keyword>
<evidence type="ECO:0000313" key="2">
    <source>
        <dbReference type="Proteomes" id="UP001600888"/>
    </source>
</evidence>
<dbReference type="Gene3D" id="3.40.390.10">
    <property type="entry name" value="Collagenase (Catalytic Domain)"/>
    <property type="match status" value="1"/>
</dbReference>
<dbReference type="Proteomes" id="UP001600888">
    <property type="component" value="Unassembled WGS sequence"/>
</dbReference>
<evidence type="ECO:0008006" key="3">
    <source>
        <dbReference type="Google" id="ProtNLM"/>
    </source>
</evidence>
<dbReference type="SUPFAM" id="SSF55486">
    <property type="entry name" value="Metalloproteases ('zincins'), catalytic domain"/>
    <property type="match status" value="1"/>
</dbReference>
<comment type="caution">
    <text evidence="1">The sequence shown here is derived from an EMBL/GenBank/DDBJ whole genome shotgun (WGS) entry which is preliminary data.</text>
</comment>
<name>A0ABR4E4X2_9PEZI</name>
<dbReference type="EMBL" id="JBAWTH010000099">
    <property type="protein sequence ID" value="KAL2277476.1"/>
    <property type="molecule type" value="Genomic_DNA"/>
</dbReference>
<dbReference type="InterPro" id="IPR024079">
    <property type="entry name" value="MetalloPept_cat_dom_sf"/>
</dbReference>
<accession>A0ABR4E4X2</accession>
<proteinExistence type="predicted"/>